<feature type="non-terminal residue" evidence="1">
    <location>
        <position position="1"/>
    </location>
</feature>
<organism evidence="1 2">
    <name type="scientific">Candidatus Magnetobacterium bavaricum</name>
    <dbReference type="NCBI Taxonomy" id="29290"/>
    <lineage>
        <taxon>Bacteria</taxon>
        <taxon>Pseudomonadati</taxon>
        <taxon>Nitrospirota</taxon>
        <taxon>Thermodesulfovibrionia</taxon>
        <taxon>Thermodesulfovibrionales</taxon>
        <taxon>Candidatus Magnetobacteriaceae</taxon>
        <taxon>Candidatus Magnetobacterium</taxon>
    </lineage>
</organism>
<gene>
    <name evidence="1" type="ORF">MBAV_005886</name>
</gene>
<dbReference type="EMBL" id="LACI01002496">
    <property type="protein sequence ID" value="KJU81920.1"/>
    <property type="molecule type" value="Genomic_DNA"/>
</dbReference>
<comment type="caution">
    <text evidence="1">The sequence shown here is derived from an EMBL/GenBank/DDBJ whole genome shotgun (WGS) entry which is preliminary data.</text>
</comment>
<protein>
    <submittedName>
        <fullName evidence="1">Uncharacterized protein</fullName>
    </submittedName>
</protein>
<reference evidence="1 2" key="1">
    <citation type="submission" date="2015-02" db="EMBL/GenBank/DDBJ databases">
        <title>Single-cell genomics of uncultivated deep-branching MTB reveals a conserved set of magnetosome genes.</title>
        <authorList>
            <person name="Kolinko S."/>
            <person name="Richter M."/>
            <person name="Glockner F.O."/>
            <person name="Brachmann A."/>
            <person name="Schuler D."/>
        </authorList>
    </citation>
    <scope>NUCLEOTIDE SEQUENCE [LARGE SCALE GENOMIC DNA]</scope>
    <source>
        <strain evidence="1">TM-1</strain>
    </source>
</reference>
<dbReference type="AlphaFoldDB" id="A0A0F3GJ13"/>
<dbReference type="Proteomes" id="UP000033423">
    <property type="component" value="Unassembled WGS sequence"/>
</dbReference>
<proteinExistence type="predicted"/>
<evidence type="ECO:0000313" key="1">
    <source>
        <dbReference type="EMBL" id="KJU81920.1"/>
    </source>
</evidence>
<keyword evidence="2" id="KW-1185">Reference proteome</keyword>
<accession>A0A0F3GJ13</accession>
<name>A0A0F3GJ13_9BACT</name>
<sequence>ISNLTSKELTEFSKTYKFDLPKDNKLCELLLNPFYLNKYLQNYDKMKDATSNFDFKQYLWNTQIAKSSSKLGKSS</sequence>
<evidence type="ECO:0000313" key="2">
    <source>
        <dbReference type="Proteomes" id="UP000033423"/>
    </source>
</evidence>